<dbReference type="AlphaFoldDB" id="A0A7R9L7A3"/>
<keyword evidence="9" id="KW-1185">Reference proteome</keyword>
<keyword evidence="3" id="KW-0158">Chromosome</keyword>
<proteinExistence type="predicted"/>
<keyword evidence="5" id="KW-0469">Meiosis</keyword>
<gene>
    <name evidence="8" type="ORF">OSB1V03_LOCUS15677</name>
</gene>
<dbReference type="PANTHER" id="PTHR48225">
    <property type="entry name" value="HORMA DOMAIN-CONTAINING PROTEIN 1"/>
    <property type="match status" value="1"/>
</dbReference>
<evidence type="ECO:0000313" key="8">
    <source>
        <dbReference type="EMBL" id="CAD7635286.1"/>
    </source>
</evidence>
<sequence>MTTLQKQRDTETRSQQQQLFPLSVVSEQMSLNYMKRLTAVAISNILYLRNVFTEDCYGHRKLDHLKLRILTEKCQTVGAKQIVHWVKGCFDAMEKKYLKQLTLGVFTDPSAPEELIEAYTLRYSYDTNNKLNCDLSVTKDKTERVVCEQTLNQELRQSTVQLLRSLLVMIQSLDRLPADCYLTMKLMYYDDITPKDYEPPGFVAAERDSFTFNGKPISITAGQVVTPYHSLKVKIRTNQGQFQDWASTPDSDTYETQPKSQELIDDPPLVPIEDPIVEIHDKQWTKSGDNTRHKSGTKSTITETSKVNDKSATNELSDWLQTMAPQTSSSRPKCRPENSETKVISKIKELSVDEVSDTHKRKLDFEVTQDSMFNAMANSGDKRFKVSQSGKKLSIATKSYKKPLDFL</sequence>
<dbReference type="GO" id="GO:0005694">
    <property type="term" value="C:chromosome"/>
    <property type="evidence" value="ECO:0007669"/>
    <property type="project" value="UniProtKB-SubCell"/>
</dbReference>
<dbReference type="InterPro" id="IPR051294">
    <property type="entry name" value="HORMA_MeioticProgression"/>
</dbReference>
<accession>A0A7R9L7A3</accession>
<feature type="region of interest" description="Disordered" evidence="6">
    <location>
        <begin position="242"/>
        <end position="269"/>
    </location>
</feature>
<dbReference type="InterPro" id="IPR003511">
    <property type="entry name" value="HORMA_dom"/>
</dbReference>
<dbReference type="GO" id="GO:0005634">
    <property type="term" value="C:nucleus"/>
    <property type="evidence" value="ECO:0007669"/>
    <property type="project" value="UniProtKB-SubCell"/>
</dbReference>
<reference evidence="8" key="1">
    <citation type="submission" date="2020-11" db="EMBL/GenBank/DDBJ databases">
        <authorList>
            <person name="Tran Van P."/>
        </authorList>
    </citation>
    <scope>NUCLEOTIDE SEQUENCE</scope>
</reference>
<dbReference type="Pfam" id="PF02301">
    <property type="entry name" value="HORMA"/>
    <property type="match status" value="1"/>
</dbReference>
<feature type="region of interest" description="Disordered" evidence="6">
    <location>
        <begin position="285"/>
        <end position="312"/>
    </location>
</feature>
<evidence type="ECO:0000256" key="3">
    <source>
        <dbReference type="ARBA" id="ARBA00022454"/>
    </source>
</evidence>
<organism evidence="8">
    <name type="scientific">Medioppia subpectinata</name>
    <dbReference type="NCBI Taxonomy" id="1979941"/>
    <lineage>
        <taxon>Eukaryota</taxon>
        <taxon>Metazoa</taxon>
        <taxon>Ecdysozoa</taxon>
        <taxon>Arthropoda</taxon>
        <taxon>Chelicerata</taxon>
        <taxon>Arachnida</taxon>
        <taxon>Acari</taxon>
        <taxon>Acariformes</taxon>
        <taxon>Sarcoptiformes</taxon>
        <taxon>Oribatida</taxon>
        <taxon>Brachypylina</taxon>
        <taxon>Oppioidea</taxon>
        <taxon>Oppiidae</taxon>
        <taxon>Medioppia</taxon>
    </lineage>
</organism>
<evidence type="ECO:0000256" key="6">
    <source>
        <dbReference type="SAM" id="MobiDB-lite"/>
    </source>
</evidence>
<evidence type="ECO:0000256" key="2">
    <source>
        <dbReference type="ARBA" id="ARBA00004286"/>
    </source>
</evidence>
<evidence type="ECO:0000313" key="9">
    <source>
        <dbReference type="Proteomes" id="UP000759131"/>
    </source>
</evidence>
<keyword evidence="4" id="KW-0539">Nucleus</keyword>
<evidence type="ECO:0000259" key="7">
    <source>
        <dbReference type="PROSITE" id="PS50815"/>
    </source>
</evidence>
<dbReference type="EMBL" id="CAJPIZ010016478">
    <property type="protein sequence ID" value="CAG2115716.1"/>
    <property type="molecule type" value="Genomic_DNA"/>
</dbReference>
<comment type="subcellular location">
    <subcellularLocation>
        <location evidence="2">Chromosome</location>
    </subcellularLocation>
    <subcellularLocation>
        <location evidence="1">Nucleus</location>
    </subcellularLocation>
</comment>
<dbReference type="InterPro" id="IPR036570">
    <property type="entry name" value="HORMA_dom_sf"/>
</dbReference>
<dbReference type="PANTHER" id="PTHR48225:SF7">
    <property type="entry name" value="MEIOSIS-SPECIFIC PROTEIN HOP1"/>
    <property type="match status" value="1"/>
</dbReference>
<name>A0A7R9L7A3_9ACAR</name>
<dbReference type="PROSITE" id="PS50815">
    <property type="entry name" value="HORMA"/>
    <property type="match status" value="1"/>
</dbReference>
<evidence type="ECO:0000256" key="5">
    <source>
        <dbReference type="ARBA" id="ARBA00023254"/>
    </source>
</evidence>
<evidence type="ECO:0000256" key="4">
    <source>
        <dbReference type="ARBA" id="ARBA00023242"/>
    </source>
</evidence>
<dbReference type="OrthoDB" id="1928087at2759"/>
<feature type="compositionally biased region" description="Polar residues" evidence="6">
    <location>
        <begin position="297"/>
        <end position="312"/>
    </location>
</feature>
<dbReference type="Proteomes" id="UP000759131">
    <property type="component" value="Unassembled WGS sequence"/>
</dbReference>
<dbReference type="EMBL" id="OC871053">
    <property type="protein sequence ID" value="CAD7635286.1"/>
    <property type="molecule type" value="Genomic_DNA"/>
</dbReference>
<protein>
    <recommendedName>
        <fullName evidence="7">HORMA domain-containing protein</fullName>
    </recommendedName>
</protein>
<feature type="compositionally biased region" description="Polar residues" evidence="6">
    <location>
        <begin position="242"/>
        <end position="260"/>
    </location>
</feature>
<evidence type="ECO:0000256" key="1">
    <source>
        <dbReference type="ARBA" id="ARBA00004123"/>
    </source>
</evidence>
<dbReference type="SUPFAM" id="SSF56019">
    <property type="entry name" value="The spindle assembly checkpoint protein mad2"/>
    <property type="match status" value="1"/>
</dbReference>
<feature type="domain" description="HORMA" evidence="7">
    <location>
        <begin position="28"/>
        <end position="235"/>
    </location>
</feature>
<dbReference type="Gene3D" id="3.30.900.10">
    <property type="entry name" value="HORMA domain"/>
    <property type="match status" value="1"/>
</dbReference>
<dbReference type="GO" id="GO:0051321">
    <property type="term" value="P:meiotic cell cycle"/>
    <property type="evidence" value="ECO:0007669"/>
    <property type="project" value="UniProtKB-KW"/>
</dbReference>